<proteinExistence type="predicted"/>
<sequence>MCFQKTHVHSSSLFNFPESAIALRLFLQYHSFDGRYPRSTILWLSLPSDDPPLAVALTVVTLSTIAPVAPLIRRSSLRELWTPSCCLITLLPPKQHKQVGRPKKKRNTTSDESSQPIVKGGKMTRVGNTMTCAKCQKKGCNRAELRQAELEFETFQAEPSYFL</sequence>
<name>A0A5N6PDN5_9ASTR</name>
<dbReference type="EMBL" id="SZYD01000005">
    <property type="protein sequence ID" value="KAD6119226.1"/>
    <property type="molecule type" value="Genomic_DNA"/>
</dbReference>
<protein>
    <submittedName>
        <fullName evidence="2">Uncharacterized protein</fullName>
    </submittedName>
</protein>
<comment type="caution">
    <text evidence="2">The sequence shown here is derived from an EMBL/GenBank/DDBJ whole genome shotgun (WGS) entry which is preliminary data.</text>
</comment>
<dbReference type="AlphaFoldDB" id="A0A5N6PDN5"/>
<dbReference type="Proteomes" id="UP000326396">
    <property type="component" value="Linkage Group LG13"/>
</dbReference>
<evidence type="ECO:0000256" key="1">
    <source>
        <dbReference type="SAM" id="MobiDB-lite"/>
    </source>
</evidence>
<dbReference type="OrthoDB" id="1939383at2759"/>
<evidence type="ECO:0000313" key="2">
    <source>
        <dbReference type="EMBL" id="KAD6119226.1"/>
    </source>
</evidence>
<accession>A0A5N6PDN5</accession>
<gene>
    <name evidence="2" type="ORF">E3N88_10497</name>
</gene>
<feature type="region of interest" description="Disordered" evidence="1">
    <location>
        <begin position="96"/>
        <end position="122"/>
    </location>
</feature>
<feature type="compositionally biased region" description="Basic residues" evidence="1">
    <location>
        <begin position="96"/>
        <end position="107"/>
    </location>
</feature>
<reference evidence="2 3" key="1">
    <citation type="submission" date="2019-05" db="EMBL/GenBank/DDBJ databases">
        <title>Mikania micrantha, genome provides insights into the molecular mechanism of rapid growth.</title>
        <authorList>
            <person name="Liu B."/>
        </authorList>
    </citation>
    <scope>NUCLEOTIDE SEQUENCE [LARGE SCALE GENOMIC DNA]</scope>
    <source>
        <strain evidence="2">NLD-2019</strain>
        <tissue evidence="2">Leaf</tissue>
    </source>
</reference>
<organism evidence="2 3">
    <name type="scientific">Mikania micrantha</name>
    <name type="common">bitter vine</name>
    <dbReference type="NCBI Taxonomy" id="192012"/>
    <lineage>
        <taxon>Eukaryota</taxon>
        <taxon>Viridiplantae</taxon>
        <taxon>Streptophyta</taxon>
        <taxon>Embryophyta</taxon>
        <taxon>Tracheophyta</taxon>
        <taxon>Spermatophyta</taxon>
        <taxon>Magnoliopsida</taxon>
        <taxon>eudicotyledons</taxon>
        <taxon>Gunneridae</taxon>
        <taxon>Pentapetalae</taxon>
        <taxon>asterids</taxon>
        <taxon>campanulids</taxon>
        <taxon>Asterales</taxon>
        <taxon>Asteraceae</taxon>
        <taxon>Asteroideae</taxon>
        <taxon>Heliantheae alliance</taxon>
        <taxon>Eupatorieae</taxon>
        <taxon>Mikania</taxon>
    </lineage>
</organism>
<evidence type="ECO:0000313" key="3">
    <source>
        <dbReference type="Proteomes" id="UP000326396"/>
    </source>
</evidence>
<keyword evidence="3" id="KW-1185">Reference proteome</keyword>